<dbReference type="PANTHER" id="PTHR37012:SF7">
    <property type="entry name" value="B-ZIP TRANSCRIPTION FACTOR (EUROFUNG)-RELATED"/>
    <property type="match status" value="1"/>
</dbReference>
<accession>A0A1V6Q545</accession>
<evidence type="ECO:0000313" key="2">
    <source>
        <dbReference type="EMBL" id="OQD83906.1"/>
    </source>
</evidence>
<feature type="compositionally biased region" description="Basic and acidic residues" evidence="1">
    <location>
        <begin position="36"/>
        <end position="55"/>
    </location>
</feature>
<evidence type="ECO:0008006" key="4">
    <source>
        <dbReference type="Google" id="ProtNLM"/>
    </source>
</evidence>
<dbReference type="Proteomes" id="UP000191612">
    <property type="component" value="Unassembled WGS sequence"/>
</dbReference>
<keyword evidence="3" id="KW-1185">Reference proteome</keyword>
<proteinExistence type="predicted"/>
<organism evidence="2 3">
    <name type="scientific">Penicillium solitum</name>
    <dbReference type="NCBI Taxonomy" id="60172"/>
    <lineage>
        <taxon>Eukaryota</taxon>
        <taxon>Fungi</taxon>
        <taxon>Dikarya</taxon>
        <taxon>Ascomycota</taxon>
        <taxon>Pezizomycotina</taxon>
        <taxon>Eurotiomycetes</taxon>
        <taxon>Eurotiomycetidae</taxon>
        <taxon>Eurotiales</taxon>
        <taxon>Aspergillaceae</taxon>
        <taxon>Penicillium</taxon>
    </lineage>
</organism>
<comment type="caution">
    <text evidence="2">The sequence shown here is derived from an EMBL/GenBank/DDBJ whole genome shotgun (WGS) entry which is preliminary data.</text>
</comment>
<dbReference type="AlphaFoldDB" id="A0A1V6Q545"/>
<feature type="region of interest" description="Disordered" evidence="1">
    <location>
        <begin position="1"/>
        <end position="55"/>
    </location>
</feature>
<evidence type="ECO:0000313" key="3">
    <source>
        <dbReference type="Proteomes" id="UP000191612"/>
    </source>
</evidence>
<protein>
    <recommendedName>
        <fullName evidence="4">BZIP domain-containing protein</fullName>
    </recommendedName>
</protein>
<dbReference type="InterPro" id="IPR021833">
    <property type="entry name" value="DUF3425"/>
</dbReference>
<dbReference type="Pfam" id="PF11905">
    <property type="entry name" value="DUF3425"/>
    <property type="match status" value="1"/>
</dbReference>
<sequence>MSRFHDHAKSSRGVPKSWSSGRILTEPQRQQKRNRDRITKERHRNEERKEKEDLKLRSSALEQDVHYLREVLAFSSLQSGPCKCIVSGQRAQGIECGLAVCCTPTNDQSYTLKNFSDQLLRQVHHLTPSQVCLNEPVNQDALIRGILFGWDKVQNGGFWCPLWEIIYQIDTVVFVRSRLLTRICMLRMIHLLLQCFVQTHDFRNIPAWYRPRPSQIIFHHDISADYIAWPGLRERLALTGSRMLTDEFFSYLASGFRFIWKRQISDVYELDAITGLCTLSSLFNESLWDIRNWAMDKEFFEVFPQVYYDFTLSI</sequence>
<dbReference type="EMBL" id="MDYO01000136">
    <property type="protein sequence ID" value="OQD83906.1"/>
    <property type="molecule type" value="Genomic_DNA"/>
</dbReference>
<gene>
    <name evidence="2" type="ORF">PENSOL_c137G00940</name>
</gene>
<name>A0A1V6Q545_9EURO</name>
<dbReference type="PANTHER" id="PTHR37012">
    <property type="entry name" value="B-ZIP TRANSCRIPTION FACTOR (EUROFUNG)-RELATED"/>
    <property type="match status" value="1"/>
</dbReference>
<reference evidence="3" key="1">
    <citation type="journal article" date="2017" name="Nat. Microbiol.">
        <title>Global analysis of biosynthetic gene clusters reveals vast potential of secondary metabolite production in Penicillium species.</title>
        <authorList>
            <person name="Nielsen J.C."/>
            <person name="Grijseels S."/>
            <person name="Prigent S."/>
            <person name="Ji B."/>
            <person name="Dainat J."/>
            <person name="Nielsen K.F."/>
            <person name="Frisvad J.C."/>
            <person name="Workman M."/>
            <person name="Nielsen J."/>
        </authorList>
    </citation>
    <scope>NUCLEOTIDE SEQUENCE [LARGE SCALE GENOMIC DNA]</scope>
    <source>
        <strain evidence="3">IBT 29525</strain>
    </source>
</reference>
<evidence type="ECO:0000256" key="1">
    <source>
        <dbReference type="SAM" id="MobiDB-lite"/>
    </source>
</evidence>